<comment type="caution">
    <text evidence="4">The sequence shown here is derived from an EMBL/GenBank/DDBJ whole genome shotgun (WGS) entry which is preliminary data.</text>
</comment>
<evidence type="ECO:0000259" key="3">
    <source>
        <dbReference type="Pfam" id="PF03959"/>
    </source>
</evidence>
<dbReference type="InterPro" id="IPR050593">
    <property type="entry name" value="LovG"/>
</dbReference>
<accession>A0A9W8KVW5</accession>
<feature type="compositionally biased region" description="Low complexity" evidence="2">
    <location>
        <begin position="234"/>
        <end position="254"/>
    </location>
</feature>
<reference evidence="4" key="1">
    <citation type="submission" date="2022-07" db="EMBL/GenBank/DDBJ databases">
        <title>Phylogenomic reconstructions and comparative analyses of Kickxellomycotina fungi.</title>
        <authorList>
            <person name="Reynolds N.K."/>
            <person name="Stajich J.E."/>
            <person name="Barry K."/>
            <person name="Grigoriev I.V."/>
            <person name="Crous P."/>
            <person name="Smith M.E."/>
        </authorList>
    </citation>
    <scope>NUCLEOTIDE SEQUENCE</scope>
    <source>
        <strain evidence="4">NRRL 3115</strain>
    </source>
</reference>
<dbReference type="Gene3D" id="3.40.50.1820">
    <property type="entry name" value="alpha/beta hydrolase"/>
    <property type="match status" value="1"/>
</dbReference>
<protein>
    <recommendedName>
        <fullName evidence="3">Serine hydrolase domain-containing protein</fullName>
    </recommendedName>
</protein>
<keyword evidence="1" id="KW-0378">Hydrolase</keyword>
<dbReference type="InterPro" id="IPR029058">
    <property type="entry name" value="AB_hydrolase_fold"/>
</dbReference>
<name>A0A9W8KVW5_9FUNG</name>
<evidence type="ECO:0000313" key="5">
    <source>
        <dbReference type="Proteomes" id="UP001151518"/>
    </source>
</evidence>
<dbReference type="EMBL" id="JANBTW010000089">
    <property type="protein sequence ID" value="KAJ2672066.1"/>
    <property type="molecule type" value="Genomic_DNA"/>
</dbReference>
<gene>
    <name evidence="4" type="ORF">GGI25_005260</name>
</gene>
<dbReference type="Pfam" id="PF03959">
    <property type="entry name" value="FSH1"/>
    <property type="match status" value="1"/>
</dbReference>
<dbReference type="InterPro" id="IPR005645">
    <property type="entry name" value="FSH-like_dom"/>
</dbReference>
<evidence type="ECO:0000256" key="2">
    <source>
        <dbReference type="SAM" id="MobiDB-lite"/>
    </source>
</evidence>
<proteinExistence type="predicted"/>
<dbReference type="AlphaFoldDB" id="A0A9W8KVW5"/>
<dbReference type="Proteomes" id="UP001151518">
    <property type="component" value="Unassembled WGS sequence"/>
</dbReference>
<dbReference type="SUPFAM" id="SSF53474">
    <property type="entry name" value="alpha/beta-Hydrolases"/>
    <property type="match status" value="1"/>
</dbReference>
<dbReference type="OrthoDB" id="2094269at2759"/>
<dbReference type="PANTHER" id="PTHR48070:SF6">
    <property type="entry name" value="ESTERASE OVCA2"/>
    <property type="match status" value="1"/>
</dbReference>
<evidence type="ECO:0000313" key="4">
    <source>
        <dbReference type="EMBL" id="KAJ2672066.1"/>
    </source>
</evidence>
<dbReference type="GO" id="GO:0005634">
    <property type="term" value="C:nucleus"/>
    <property type="evidence" value="ECO:0007669"/>
    <property type="project" value="TreeGrafter"/>
</dbReference>
<evidence type="ECO:0000256" key="1">
    <source>
        <dbReference type="ARBA" id="ARBA00022801"/>
    </source>
</evidence>
<sequence>MSRPKILCLHGFGESAELFQIRSRNFRKIVEEHADLVYLDGHIDIATLHLTASDISKEAVKGDFKNYAWWWARKGKTFEMRGYEKTMKIIGNVLNEQGPFDGILGFSQGACLGIVISALLDGRDQDGPGFGIEVNHPPLKFMVLAGAFLLDDPRYQFLYSKKLNIPSLHMSGEYDTVIDPVDTHKANKLFESPVIFDFVGGHFIPLSPQCTRVMKKFLAQFIPGVEAEEEKTQEQIQEQQEQQEQQQQIQEISA</sequence>
<feature type="domain" description="Serine hydrolase" evidence="3">
    <location>
        <begin position="3"/>
        <end position="208"/>
    </location>
</feature>
<dbReference type="PANTHER" id="PTHR48070">
    <property type="entry name" value="ESTERASE OVCA2"/>
    <property type="match status" value="1"/>
</dbReference>
<organism evidence="4 5">
    <name type="scientific">Coemansia spiralis</name>
    <dbReference type="NCBI Taxonomy" id="417178"/>
    <lineage>
        <taxon>Eukaryota</taxon>
        <taxon>Fungi</taxon>
        <taxon>Fungi incertae sedis</taxon>
        <taxon>Zoopagomycota</taxon>
        <taxon>Kickxellomycotina</taxon>
        <taxon>Kickxellomycetes</taxon>
        <taxon>Kickxellales</taxon>
        <taxon>Kickxellaceae</taxon>
        <taxon>Coemansia</taxon>
    </lineage>
</organism>
<feature type="region of interest" description="Disordered" evidence="2">
    <location>
        <begin position="229"/>
        <end position="254"/>
    </location>
</feature>
<dbReference type="GO" id="GO:0016787">
    <property type="term" value="F:hydrolase activity"/>
    <property type="evidence" value="ECO:0007669"/>
    <property type="project" value="UniProtKB-KW"/>
</dbReference>
<dbReference type="GO" id="GO:0005737">
    <property type="term" value="C:cytoplasm"/>
    <property type="evidence" value="ECO:0007669"/>
    <property type="project" value="TreeGrafter"/>
</dbReference>